<evidence type="ECO:0000256" key="5">
    <source>
        <dbReference type="ARBA" id="ARBA00023273"/>
    </source>
</evidence>
<dbReference type="PANTHER" id="PTHR12968:SF4">
    <property type="entry name" value="TECTONIC-LIKE COMPLEX MEMBER MKS1"/>
    <property type="match status" value="1"/>
</dbReference>
<evidence type="ECO:0000313" key="6">
    <source>
        <dbReference type="EMBL" id="KAH7956069.1"/>
    </source>
</evidence>
<reference evidence="6" key="1">
    <citation type="journal article" date="2020" name="Cell">
        <title>Large-Scale Comparative Analyses of Tick Genomes Elucidate Their Genetic Diversity and Vector Capacities.</title>
        <authorList>
            <consortium name="Tick Genome and Microbiome Consortium (TIGMIC)"/>
            <person name="Jia N."/>
            <person name="Wang J."/>
            <person name="Shi W."/>
            <person name="Du L."/>
            <person name="Sun Y."/>
            <person name="Zhan W."/>
            <person name="Jiang J.F."/>
            <person name="Wang Q."/>
            <person name="Zhang B."/>
            <person name="Ji P."/>
            <person name="Bell-Sakyi L."/>
            <person name="Cui X.M."/>
            <person name="Yuan T.T."/>
            <person name="Jiang B.G."/>
            <person name="Yang W.F."/>
            <person name="Lam T.T."/>
            <person name="Chang Q.C."/>
            <person name="Ding S.J."/>
            <person name="Wang X.J."/>
            <person name="Zhu J.G."/>
            <person name="Ruan X.D."/>
            <person name="Zhao L."/>
            <person name="Wei J.T."/>
            <person name="Ye R.Z."/>
            <person name="Que T.C."/>
            <person name="Du C.H."/>
            <person name="Zhou Y.H."/>
            <person name="Cheng J.X."/>
            <person name="Dai P.F."/>
            <person name="Guo W.B."/>
            <person name="Han X.H."/>
            <person name="Huang E.J."/>
            <person name="Li L.F."/>
            <person name="Wei W."/>
            <person name="Gao Y.C."/>
            <person name="Liu J.Z."/>
            <person name="Shao H.Z."/>
            <person name="Wang X."/>
            <person name="Wang C.C."/>
            <person name="Yang T.C."/>
            <person name="Huo Q.B."/>
            <person name="Li W."/>
            <person name="Chen H.Y."/>
            <person name="Chen S.E."/>
            <person name="Zhou L.G."/>
            <person name="Ni X.B."/>
            <person name="Tian J.H."/>
            <person name="Sheng Y."/>
            <person name="Liu T."/>
            <person name="Pan Y.S."/>
            <person name="Xia L.Y."/>
            <person name="Li J."/>
            <person name="Zhao F."/>
            <person name="Cao W.C."/>
        </authorList>
    </citation>
    <scope>NUCLEOTIDE SEQUENCE</scope>
    <source>
        <strain evidence="6">Rsan-2018</strain>
    </source>
</reference>
<dbReference type="GO" id="GO:0036038">
    <property type="term" value="C:MKS complex"/>
    <property type="evidence" value="ECO:0007669"/>
    <property type="project" value="TreeGrafter"/>
</dbReference>
<dbReference type="EMBL" id="JABSTV010001250">
    <property type="protein sequence ID" value="KAH7956069.1"/>
    <property type="molecule type" value="Genomic_DNA"/>
</dbReference>
<evidence type="ECO:0000256" key="3">
    <source>
        <dbReference type="ARBA" id="ARBA00022794"/>
    </source>
</evidence>
<dbReference type="VEuPathDB" id="VectorBase:RSAN_031401"/>
<dbReference type="PANTHER" id="PTHR12968">
    <property type="entry name" value="B9 DOMAIN-CONTAINING"/>
    <property type="match status" value="1"/>
</dbReference>
<accession>A0A9D4PVS6</accession>
<keyword evidence="4" id="KW-0206">Cytoskeleton</keyword>
<reference evidence="6" key="2">
    <citation type="submission" date="2021-09" db="EMBL/GenBank/DDBJ databases">
        <authorList>
            <person name="Jia N."/>
            <person name="Wang J."/>
            <person name="Shi W."/>
            <person name="Du L."/>
            <person name="Sun Y."/>
            <person name="Zhan W."/>
            <person name="Jiang J."/>
            <person name="Wang Q."/>
            <person name="Zhang B."/>
            <person name="Ji P."/>
            <person name="Sakyi L.B."/>
            <person name="Cui X."/>
            <person name="Yuan T."/>
            <person name="Jiang B."/>
            <person name="Yang W."/>
            <person name="Lam T.T.-Y."/>
            <person name="Chang Q."/>
            <person name="Ding S."/>
            <person name="Wang X."/>
            <person name="Zhu J."/>
            <person name="Ruan X."/>
            <person name="Zhao L."/>
            <person name="Wei J."/>
            <person name="Que T."/>
            <person name="Du C."/>
            <person name="Cheng J."/>
            <person name="Dai P."/>
            <person name="Han X."/>
            <person name="Huang E."/>
            <person name="Gao Y."/>
            <person name="Liu J."/>
            <person name="Shao H."/>
            <person name="Ye R."/>
            <person name="Li L."/>
            <person name="Wei W."/>
            <person name="Wang X."/>
            <person name="Wang C."/>
            <person name="Huo Q."/>
            <person name="Li W."/>
            <person name="Guo W."/>
            <person name="Chen H."/>
            <person name="Chen S."/>
            <person name="Zhou L."/>
            <person name="Zhou L."/>
            <person name="Ni X."/>
            <person name="Tian J."/>
            <person name="Zhou Y."/>
            <person name="Sheng Y."/>
            <person name="Liu T."/>
            <person name="Pan Y."/>
            <person name="Xia L."/>
            <person name="Li J."/>
            <person name="Zhao F."/>
            <person name="Cao W."/>
        </authorList>
    </citation>
    <scope>NUCLEOTIDE SEQUENCE</scope>
    <source>
        <strain evidence="6">Rsan-2018</strain>
        <tissue evidence="6">Larvae</tissue>
    </source>
</reference>
<dbReference type="Pfam" id="PF07162">
    <property type="entry name" value="B9-C2"/>
    <property type="match status" value="1"/>
</dbReference>
<evidence type="ECO:0000256" key="4">
    <source>
        <dbReference type="ARBA" id="ARBA00023212"/>
    </source>
</evidence>
<keyword evidence="7" id="KW-1185">Reference proteome</keyword>
<evidence type="ECO:0000256" key="1">
    <source>
        <dbReference type="ARBA" id="ARBA00004120"/>
    </source>
</evidence>
<name>A0A9D4PVS6_RHISA</name>
<dbReference type="Proteomes" id="UP000821837">
    <property type="component" value="Unassembled WGS sequence"/>
</dbReference>
<dbReference type="AlphaFoldDB" id="A0A9D4PVS6"/>
<comment type="caution">
    <text evidence="6">The sequence shown here is derived from an EMBL/GenBank/DDBJ whole genome shotgun (WGS) entry which is preliminary data.</text>
</comment>
<organism evidence="6 7">
    <name type="scientific">Rhipicephalus sanguineus</name>
    <name type="common">Brown dog tick</name>
    <name type="synonym">Ixodes sanguineus</name>
    <dbReference type="NCBI Taxonomy" id="34632"/>
    <lineage>
        <taxon>Eukaryota</taxon>
        <taxon>Metazoa</taxon>
        <taxon>Ecdysozoa</taxon>
        <taxon>Arthropoda</taxon>
        <taxon>Chelicerata</taxon>
        <taxon>Arachnida</taxon>
        <taxon>Acari</taxon>
        <taxon>Parasitiformes</taxon>
        <taxon>Ixodida</taxon>
        <taxon>Ixodoidea</taxon>
        <taxon>Ixodidae</taxon>
        <taxon>Rhipicephalinae</taxon>
        <taxon>Rhipicephalus</taxon>
        <taxon>Rhipicephalus</taxon>
    </lineage>
</organism>
<gene>
    <name evidence="6" type="ORF">HPB52_005986</name>
</gene>
<protein>
    <submittedName>
        <fullName evidence="6">Uncharacterized protein</fullName>
    </submittedName>
</protein>
<evidence type="ECO:0000313" key="7">
    <source>
        <dbReference type="Proteomes" id="UP000821837"/>
    </source>
</evidence>
<keyword evidence="5" id="KW-0966">Cell projection</keyword>
<dbReference type="InterPro" id="IPR010796">
    <property type="entry name" value="C2_B9-type_dom"/>
</dbReference>
<keyword evidence="3" id="KW-0970">Cilium biogenesis/degradation</keyword>
<comment type="subcellular location">
    <subcellularLocation>
        <location evidence="1">Cytoplasm</location>
        <location evidence="1">Cytoskeleton</location>
        <location evidence="1">Cilium basal body</location>
    </subcellularLocation>
</comment>
<dbReference type="GO" id="GO:0060271">
    <property type="term" value="P:cilium assembly"/>
    <property type="evidence" value="ECO:0007669"/>
    <property type="project" value="TreeGrafter"/>
</dbReference>
<proteinExistence type="predicted"/>
<sequence>MSMYQIADEFDVSESTVHVAICRVLDFLFHQRTGNSVTGPGGKGADETRLPRRTHSSWNVQLDCRTSSRRATDGCHTRISRPTESEENLACGHGIHRCVRCSSVFPEAFTTQGCCGNASSTKWDFPNAKAEVAHFSHPFELELENTAGTDQEGQRELSLLTWRPLSRSLVSRMRRFFTGGDPPMEDLCVVGPPPGVAAPSGQNGGAPERSKRMSRYSLLTESSGSVKVLLNVVRQTTRQVSESSITAVLASFHRARSRMLAARARHTALAQT</sequence>
<evidence type="ECO:0000256" key="2">
    <source>
        <dbReference type="ARBA" id="ARBA00022490"/>
    </source>
</evidence>
<keyword evidence="2" id="KW-0963">Cytoplasm</keyword>